<dbReference type="GeneID" id="28856930"/>
<dbReference type="RefSeq" id="XP_018148795.1">
    <property type="nucleotide sequence ID" value="XM_018292936.1"/>
</dbReference>
<dbReference type="AlphaFoldDB" id="A0A179G4D4"/>
<protein>
    <submittedName>
        <fullName evidence="1">Uncharacterized protein</fullName>
    </submittedName>
</protein>
<evidence type="ECO:0000313" key="2">
    <source>
        <dbReference type="Proteomes" id="UP000078397"/>
    </source>
</evidence>
<proteinExistence type="predicted"/>
<comment type="caution">
    <text evidence="1">The sequence shown here is derived from an EMBL/GenBank/DDBJ whole genome shotgun (WGS) entry which is preliminary data.</text>
</comment>
<accession>A0A179G4D4</accession>
<keyword evidence="2" id="KW-1185">Reference proteome</keyword>
<sequence>MQEMSNLVPPSSTSLCQRLRMSVRGARMSTLPNFILSGRFLADAHTKLGRQSLGAVARPIRHIGSGILMEKDETSMRCGEQSSVLRTLVTVSCGSSAVDVGNCCRILNRRRSSSHGSAVAMYLHVGCEQQCTMSLIGTQLFVFAVDRGCQSAIGSIGGPSVQFTNKSKASSFEHH</sequence>
<dbReference type="EMBL" id="LSBJ02000001">
    <property type="protein sequence ID" value="OAQ72712.1"/>
    <property type="molecule type" value="Genomic_DNA"/>
</dbReference>
<evidence type="ECO:0000313" key="1">
    <source>
        <dbReference type="EMBL" id="OAQ72712.1"/>
    </source>
</evidence>
<organism evidence="1 2">
    <name type="scientific">Pochonia chlamydosporia 170</name>
    <dbReference type="NCBI Taxonomy" id="1380566"/>
    <lineage>
        <taxon>Eukaryota</taxon>
        <taxon>Fungi</taxon>
        <taxon>Dikarya</taxon>
        <taxon>Ascomycota</taxon>
        <taxon>Pezizomycotina</taxon>
        <taxon>Sordariomycetes</taxon>
        <taxon>Hypocreomycetidae</taxon>
        <taxon>Hypocreales</taxon>
        <taxon>Clavicipitaceae</taxon>
        <taxon>Pochonia</taxon>
    </lineage>
</organism>
<dbReference type="KEGG" id="pchm:VFPPC_15183"/>
<name>A0A179G4D4_METCM</name>
<reference evidence="1 2" key="1">
    <citation type="journal article" date="2016" name="PLoS Pathog.">
        <title>Biosynthesis of antibiotic leucinostatins in bio-control fungus Purpureocillium lilacinum and their inhibition on phytophthora revealed by genome mining.</title>
        <authorList>
            <person name="Wang G."/>
            <person name="Liu Z."/>
            <person name="Lin R."/>
            <person name="Li E."/>
            <person name="Mao Z."/>
            <person name="Ling J."/>
            <person name="Yang Y."/>
            <person name="Yin W.B."/>
            <person name="Xie B."/>
        </authorList>
    </citation>
    <scope>NUCLEOTIDE SEQUENCE [LARGE SCALE GENOMIC DNA]</scope>
    <source>
        <strain evidence="1">170</strain>
    </source>
</reference>
<dbReference type="Proteomes" id="UP000078397">
    <property type="component" value="Unassembled WGS sequence"/>
</dbReference>
<gene>
    <name evidence="1" type="ORF">VFPPC_15183</name>
</gene>